<reference evidence="1" key="1">
    <citation type="submission" date="2023-03" db="EMBL/GenBank/DDBJ databases">
        <title>Chromosome-scale reference genome and RAD-based genetic map of yellow starthistle (Centaurea solstitialis) reveal putative structural variation and QTLs associated with invader traits.</title>
        <authorList>
            <person name="Reatini B."/>
            <person name="Cang F.A."/>
            <person name="Jiang Q."/>
            <person name="Mckibben M.T.W."/>
            <person name="Barker M.S."/>
            <person name="Rieseberg L.H."/>
            <person name="Dlugosch K.M."/>
        </authorList>
    </citation>
    <scope>NUCLEOTIDE SEQUENCE</scope>
    <source>
        <strain evidence="1">CAN-66</strain>
        <tissue evidence="1">Leaf</tissue>
    </source>
</reference>
<proteinExistence type="predicted"/>
<comment type="caution">
    <text evidence="1">The sequence shown here is derived from an EMBL/GenBank/DDBJ whole genome shotgun (WGS) entry which is preliminary data.</text>
</comment>
<name>A0AA38SQ93_9ASTR</name>
<gene>
    <name evidence="1" type="ORF">OSB04_un000558</name>
</gene>
<sequence length="166" mass="18746">MVEGVLEERLFTTVGLGTRLLGWKRTLKELGINVGNFLKPKEDGAGWVWELDPSKEYTMWKRSGYGGFRTNAISFFGGYCSIGYLRVTTYKSVTRDNLQKRGVVMAKVEWWPTNMLAVDDLWEGIQKAGTKGKHGGICKVIGAAYLNTIWKTRNIKVFNGGDQERD</sequence>
<dbReference type="Proteomes" id="UP001172457">
    <property type="component" value="Unassembled WGS sequence"/>
</dbReference>
<keyword evidence="2" id="KW-1185">Reference proteome</keyword>
<evidence type="ECO:0000313" key="1">
    <source>
        <dbReference type="EMBL" id="KAJ9536258.1"/>
    </source>
</evidence>
<protein>
    <submittedName>
        <fullName evidence="1">Uncharacterized protein</fullName>
    </submittedName>
</protein>
<dbReference type="EMBL" id="JARYMX010000039">
    <property type="protein sequence ID" value="KAJ9536258.1"/>
    <property type="molecule type" value="Genomic_DNA"/>
</dbReference>
<accession>A0AA38SQ93</accession>
<evidence type="ECO:0000313" key="2">
    <source>
        <dbReference type="Proteomes" id="UP001172457"/>
    </source>
</evidence>
<organism evidence="1 2">
    <name type="scientific">Centaurea solstitialis</name>
    <name type="common">yellow star-thistle</name>
    <dbReference type="NCBI Taxonomy" id="347529"/>
    <lineage>
        <taxon>Eukaryota</taxon>
        <taxon>Viridiplantae</taxon>
        <taxon>Streptophyta</taxon>
        <taxon>Embryophyta</taxon>
        <taxon>Tracheophyta</taxon>
        <taxon>Spermatophyta</taxon>
        <taxon>Magnoliopsida</taxon>
        <taxon>eudicotyledons</taxon>
        <taxon>Gunneridae</taxon>
        <taxon>Pentapetalae</taxon>
        <taxon>asterids</taxon>
        <taxon>campanulids</taxon>
        <taxon>Asterales</taxon>
        <taxon>Asteraceae</taxon>
        <taxon>Carduoideae</taxon>
        <taxon>Cardueae</taxon>
        <taxon>Centaureinae</taxon>
        <taxon>Centaurea</taxon>
    </lineage>
</organism>
<dbReference type="AlphaFoldDB" id="A0AA38SQ93"/>